<dbReference type="AlphaFoldDB" id="A0A1Q9C407"/>
<feature type="region of interest" description="Disordered" evidence="1">
    <location>
        <begin position="76"/>
        <end position="97"/>
    </location>
</feature>
<keyword evidence="4" id="KW-1185">Reference proteome</keyword>
<comment type="caution">
    <text evidence="3">The sequence shown here is derived from an EMBL/GenBank/DDBJ whole genome shotgun (WGS) entry which is preliminary data.</text>
</comment>
<feature type="region of interest" description="Disordered" evidence="1">
    <location>
        <begin position="438"/>
        <end position="518"/>
    </location>
</feature>
<protein>
    <recommendedName>
        <fullName evidence="2">FHA domain-containing protein</fullName>
    </recommendedName>
</protein>
<dbReference type="InterPro" id="IPR000253">
    <property type="entry name" value="FHA_dom"/>
</dbReference>
<dbReference type="Gene3D" id="1.25.40.20">
    <property type="entry name" value="Ankyrin repeat-containing domain"/>
    <property type="match status" value="1"/>
</dbReference>
<feature type="region of interest" description="Disordered" evidence="1">
    <location>
        <begin position="573"/>
        <end position="614"/>
    </location>
</feature>
<reference evidence="3 4" key="1">
    <citation type="submission" date="2016-02" db="EMBL/GenBank/DDBJ databases">
        <title>Genome analysis of coral dinoflagellate symbionts highlights evolutionary adaptations to a symbiotic lifestyle.</title>
        <authorList>
            <person name="Aranda M."/>
            <person name="Li Y."/>
            <person name="Liew Y.J."/>
            <person name="Baumgarten S."/>
            <person name="Simakov O."/>
            <person name="Wilson M."/>
            <person name="Piel J."/>
            <person name="Ashoor H."/>
            <person name="Bougouffa S."/>
            <person name="Bajic V.B."/>
            <person name="Ryu T."/>
            <person name="Ravasi T."/>
            <person name="Bayer T."/>
            <person name="Micklem G."/>
            <person name="Kim H."/>
            <person name="Bhak J."/>
            <person name="Lajeunesse T.C."/>
            <person name="Voolstra C.R."/>
        </authorList>
    </citation>
    <scope>NUCLEOTIDE SEQUENCE [LARGE SCALE GENOMIC DNA]</scope>
    <source>
        <strain evidence="3 4">CCMP2467</strain>
    </source>
</reference>
<gene>
    <name evidence="3" type="ORF">AK812_SmicGene42270</name>
</gene>
<feature type="region of interest" description="Disordered" evidence="1">
    <location>
        <begin position="160"/>
        <end position="221"/>
    </location>
</feature>
<organism evidence="3 4">
    <name type="scientific">Symbiodinium microadriaticum</name>
    <name type="common">Dinoflagellate</name>
    <name type="synonym">Zooxanthella microadriatica</name>
    <dbReference type="NCBI Taxonomy" id="2951"/>
    <lineage>
        <taxon>Eukaryota</taxon>
        <taxon>Sar</taxon>
        <taxon>Alveolata</taxon>
        <taxon>Dinophyceae</taxon>
        <taxon>Suessiales</taxon>
        <taxon>Symbiodiniaceae</taxon>
        <taxon>Symbiodinium</taxon>
    </lineage>
</organism>
<evidence type="ECO:0000313" key="4">
    <source>
        <dbReference type="Proteomes" id="UP000186817"/>
    </source>
</evidence>
<dbReference type="SUPFAM" id="SSF48403">
    <property type="entry name" value="Ankyrin repeat"/>
    <property type="match status" value="1"/>
</dbReference>
<dbReference type="SUPFAM" id="SSF49879">
    <property type="entry name" value="SMAD/FHA domain"/>
    <property type="match status" value="1"/>
</dbReference>
<evidence type="ECO:0000259" key="2">
    <source>
        <dbReference type="PROSITE" id="PS50006"/>
    </source>
</evidence>
<dbReference type="Proteomes" id="UP000186817">
    <property type="component" value="Unassembled WGS sequence"/>
</dbReference>
<dbReference type="Pfam" id="PF00498">
    <property type="entry name" value="FHA"/>
    <property type="match status" value="1"/>
</dbReference>
<feature type="compositionally biased region" description="Acidic residues" evidence="1">
    <location>
        <begin position="194"/>
        <end position="209"/>
    </location>
</feature>
<dbReference type="PROSITE" id="PS50006">
    <property type="entry name" value="FHA_DOMAIN"/>
    <property type="match status" value="1"/>
</dbReference>
<evidence type="ECO:0000313" key="3">
    <source>
        <dbReference type="EMBL" id="OLP77649.1"/>
    </source>
</evidence>
<dbReference type="InterPro" id="IPR008984">
    <property type="entry name" value="SMAD_FHA_dom_sf"/>
</dbReference>
<dbReference type="Gene3D" id="2.60.200.20">
    <property type="match status" value="1"/>
</dbReference>
<sequence length="709" mass="75631">MLAAEAAGRRSTRALRCFDPVALQQGYAGYRSLKAHSSFQRLEGGAYADSRKMEEALHYIPPLGAYFEADNVEPLQTQAKRKPSKPGAEKTGRQEAAAAPYFEGEAVLAQFPGFHSAGTGQARVCRLFTGRELRVWDVFCGSTQGPGQARLFDLPGVQGKRLSAASSQNLEGKPPTPSRASSKSKAEDDGANPPEEDLEPGLTDEDEEEGPTRPPLPEDFLCIDMPDKAAERGRSEALAACSNESPSLLQVPVRWTSETAYARPECCNAIVQSGRCTKVNATDLNGQTPLHLAALRGDESSYTAIAAHPDCDPMLPDKHGRPRAHGLWEAMEDPLFFTVTSSEDPESPLHFQLGKADDPLKVGRNKKSGIVVNQPGVSWVHLEIKLSPGADGLCLRDVSTNGVGLRRRGAALQKVEKEVDTDLPSGTVVVLPFRVRPAPGQTEASSQTSLTFSIDGEDSLSPSSELTESEDPDAVAAGDAELNPQDENGKGLKARGKRKTEKDKHTKDKKRKTKHEFSPGQFVRVVGLKAKGELNGKVGLLVEWDKAKNYWKVRMEDGSGKAFRSVNLEPHVVPPPAPAAGSKAASTVPPPPPDEPAPKEQSQVPPPPPAAEEEAAKVLPLPPPPAAHVKKAARPPASLPGVPTALPAAPLSLAMPLSALSMTVPTMMPLPGLPMGMPVMPQGLPLIGMPPAMPTVVPMSMPPPVLPKR</sequence>
<dbReference type="EMBL" id="LSRX01001732">
    <property type="protein sequence ID" value="OLP77649.1"/>
    <property type="molecule type" value="Genomic_DNA"/>
</dbReference>
<evidence type="ECO:0000256" key="1">
    <source>
        <dbReference type="SAM" id="MobiDB-lite"/>
    </source>
</evidence>
<dbReference type="OrthoDB" id="445308at2759"/>
<proteinExistence type="predicted"/>
<accession>A0A1Q9C407</accession>
<feature type="domain" description="FHA" evidence="2">
    <location>
        <begin position="360"/>
        <end position="410"/>
    </location>
</feature>
<dbReference type="InterPro" id="IPR036770">
    <property type="entry name" value="Ankyrin_rpt-contain_sf"/>
</dbReference>
<name>A0A1Q9C407_SYMMI</name>
<feature type="compositionally biased region" description="Polar residues" evidence="1">
    <location>
        <begin position="442"/>
        <end position="452"/>
    </location>
</feature>